<comment type="function">
    <text evidence="12 13">Catalyzes the condensation of para-aminobenzoate (pABA) with 6-hydroxymethyl-7,8-dihydropterin diphosphate (DHPt-PP) to form 7,8-dihydropteroate (H2Pte), the immediate precursor of folate derivatives.</text>
</comment>
<dbReference type="InterPro" id="IPR045031">
    <property type="entry name" value="DHP_synth-like"/>
</dbReference>
<dbReference type="CDD" id="cd00739">
    <property type="entry name" value="DHPS"/>
    <property type="match status" value="1"/>
</dbReference>
<dbReference type="PATRIC" id="fig|471514.4.peg.4363"/>
<dbReference type="InterPro" id="IPR000489">
    <property type="entry name" value="Pterin-binding_dom"/>
</dbReference>
<evidence type="ECO:0000256" key="11">
    <source>
        <dbReference type="ARBA" id="ARBA00030193"/>
    </source>
</evidence>
<sequence>MKLPTDRDPGWQGRDKGTHNVQKRTLVMGIVNVTPDSFSDGGSFANPAAAISHAYQLIEDGADILDIGGESTRPGHQPVPWDEEWARVLPVLKELTTNCKIPISLDTTKARVADKAIRLGVTIINDIWGGQADPDMLPLAADAKCTYVWMHNRHEPVSSEGFTNLMQETMQGIEQCLGAGIDKARLWLDPGIGFGKTHVQNLTALRRLPEYCALGYPVLLGTSRKRVVGRTLDLPVSERLEGSLATVSYGVMSGIDVVRVHDVKETVRTCRMIEAILGAEE</sequence>
<dbReference type="PANTHER" id="PTHR20941:SF1">
    <property type="entry name" value="FOLIC ACID SYNTHESIS PROTEIN FOL1"/>
    <property type="match status" value="1"/>
</dbReference>
<evidence type="ECO:0000256" key="2">
    <source>
        <dbReference type="ARBA" id="ARBA00001946"/>
    </source>
</evidence>
<feature type="domain" description="Pterin-binding" evidence="14">
    <location>
        <begin position="25"/>
        <end position="271"/>
    </location>
</feature>
<comment type="caution">
    <text evidence="15">The sequence shown here is derived from an EMBL/GenBank/DDBJ whole genome shotgun (WGS) entry which is preliminary data.</text>
</comment>
<dbReference type="SUPFAM" id="SSF51717">
    <property type="entry name" value="Dihydropteroate synthetase-like"/>
    <property type="match status" value="1"/>
</dbReference>
<keyword evidence="7 13" id="KW-0808">Transferase</keyword>
<dbReference type="PROSITE" id="PS50972">
    <property type="entry name" value="PTERIN_BINDING"/>
    <property type="match status" value="1"/>
</dbReference>
<proteinExistence type="inferred from homology"/>
<keyword evidence="10 13" id="KW-0289">Folate biosynthesis</keyword>
<organism evidence="15 16">
    <name type="scientific">Alicyclobacillus ferrooxydans</name>
    <dbReference type="NCBI Taxonomy" id="471514"/>
    <lineage>
        <taxon>Bacteria</taxon>
        <taxon>Bacillati</taxon>
        <taxon>Bacillota</taxon>
        <taxon>Bacilli</taxon>
        <taxon>Bacillales</taxon>
        <taxon>Alicyclobacillaceae</taxon>
        <taxon>Alicyclobacillus</taxon>
    </lineage>
</organism>
<name>A0A0P9CCU3_9BACL</name>
<dbReference type="InterPro" id="IPR011005">
    <property type="entry name" value="Dihydropteroate_synth-like_sf"/>
</dbReference>
<evidence type="ECO:0000256" key="8">
    <source>
        <dbReference type="ARBA" id="ARBA00022723"/>
    </source>
</evidence>
<comment type="pathway">
    <text evidence="3 13">Cofactor biosynthesis; tetrahydrofolate biosynthesis; 7,8-dihydrofolate from 2-amino-4-hydroxy-6-hydroxymethyl-7,8-dihydropteridine diphosphate and 4-aminobenzoate: step 1/2.</text>
</comment>
<dbReference type="Gene3D" id="3.20.20.20">
    <property type="entry name" value="Dihydropteroate synthase-like"/>
    <property type="match status" value="1"/>
</dbReference>
<accession>A0A0P9CCU3</accession>
<dbReference type="GO" id="GO:0046656">
    <property type="term" value="P:folic acid biosynthetic process"/>
    <property type="evidence" value="ECO:0007669"/>
    <property type="project" value="UniProtKB-KW"/>
</dbReference>
<dbReference type="STRING" id="471514.AN477_12315"/>
<comment type="catalytic activity">
    <reaction evidence="1">
        <text>(7,8-dihydropterin-6-yl)methyl diphosphate + 4-aminobenzoate = 7,8-dihydropteroate + diphosphate</text>
        <dbReference type="Rhea" id="RHEA:19949"/>
        <dbReference type="ChEBI" id="CHEBI:17836"/>
        <dbReference type="ChEBI" id="CHEBI:17839"/>
        <dbReference type="ChEBI" id="CHEBI:33019"/>
        <dbReference type="ChEBI" id="CHEBI:72950"/>
        <dbReference type="EC" id="2.5.1.15"/>
    </reaction>
</comment>
<dbReference type="NCBIfam" id="TIGR01496">
    <property type="entry name" value="DHPS"/>
    <property type="match status" value="1"/>
</dbReference>
<dbReference type="GO" id="GO:0046654">
    <property type="term" value="P:tetrahydrofolate biosynthetic process"/>
    <property type="evidence" value="ECO:0007669"/>
    <property type="project" value="UniProtKB-UniPathway"/>
</dbReference>
<dbReference type="GO" id="GO:0005829">
    <property type="term" value="C:cytosol"/>
    <property type="evidence" value="ECO:0007669"/>
    <property type="project" value="TreeGrafter"/>
</dbReference>
<dbReference type="UniPathway" id="UPA00077">
    <property type="reaction ID" value="UER00156"/>
</dbReference>
<evidence type="ECO:0000256" key="5">
    <source>
        <dbReference type="ARBA" id="ARBA00012458"/>
    </source>
</evidence>
<evidence type="ECO:0000313" key="16">
    <source>
        <dbReference type="Proteomes" id="UP000050482"/>
    </source>
</evidence>
<dbReference type="EMBL" id="LJCO01000050">
    <property type="protein sequence ID" value="KPV43466.1"/>
    <property type="molecule type" value="Genomic_DNA"/>
</dbReference>
<evidence type="ECO:0000256" key="12">
    <source>
        <dbReference type="ARBA" id="ARBA00053449"/>
    </source>
</evidence>
<dbReference type="Proteomes" id="UP000050482">
    <property type="component" value="Unassembled WGS sequence"/>
</dbReference>
<evidence type="ECO:0000256" key="4">
    <source>
        <dbReference type="ARBA" id="ARBA00009503"/>
    </source>
</evidence>
<dbReference type="FunFam" id="3.20.20.20:FF:000006">
    <property type="entry name" value="Dihydropteroate synthase"/>
    <property type="match status" value="1"/>
</dbReference>
<comment type="similarity">
    <text evidence="4 13">Belongs to the DHPS family.</text>
</comment>
<evidence type="ECO:0000313" key="15">
    <source>
        <dbReference type="EMBL" id="KPV43466.1"/>
    </source>
</evidence>
<keyword evidence="8 13" id="KW-0479">Metal-binding</keyword>
<dbReference type="InterPro" id="IPR006390">
    <property type="entry name" value="DHP_synth_dom"/>
</dbReference>
<protein>
    <recommendedName>
        <fullName evidence="6 13">Dihydropteroate synthase</fullName>
        <shortName evidence="13">DHPS</shortName>
        <ecNumber evidence="5 13">2.5.1.15</ecNumber>
    </recommendedName>
    <alternativeName>
        <fullName evidence="11 13">Dihydropteroate pyrophosphorylase</fullName>
    </alternativeName>
</protein>
<evidence type="ECO:0000256" key="9">
    <source>
        <dbReference type="ARBA" id="ARBA00022842"/>
    </source>
</evidence>
<evidence type="ECO:0000256" key="6">
    <source>
        <dbReference type="ARBA" id="ARBA00016919"/>
    </source>
</evidence>
<evidence type="ECO:0000259" key="14">
    <source>
        <dbReference type="PROSITE" id="PS50972"/>
    </source>
</evidence>
<evidence type="ECO:0000256" key="1">
    <source>
        <dbReference type="ARBA" id="ARBA00000012"/>
    </source>
</evidence>
<evidence type="ECO:0000256" key="13">
    <source>
        <dbReference type="RuleBase" id="RU361205"/>
    </source>
</evidence>
<dbReference type="EC" id="2.5.1.15" evidence="5 13"/>
<dbReference type="AlphaFoldDB" id="A0A0P9CCU3"/>
<dbReference type="OrthoDB" id="9811744at2"/>
<keyword evidence="16" id="KW-1185">Reference proteome</keyword>
<dbReference type="Pfam" id="PF00809">
    <property type="entry name" value="Pterin_bind"/>
    <property type="match status" value="1"/>
</dbReference>
<gene>
    <name evidence="15" type="ORF">AN477_12315</name>
</gene>
<dbReference type="PROSITE" id="PS00792">
    <property type="entry name" value="DHPS_1"/>
    <property type="match status" value="1"/>
</dbReference>
<evidence type="ECO:0000256" key="7">
    <source>
        <dbReference type="ARBA" id="ARBA00022679"/>
    </source>
</evidence>
<dbReference type="GO" id="GO:0004156">
    <property type="term" value="F:dihydropteroate synthase activity"/>
    <property type="evidence" value="ECO:0007669"/>
    <property type="project" value="UniProtKB-EC"/>
</dbReference>
<keyword evidence="9 13" id="KW-0460">Magnesium</keyword>
<dbReference type="GO" id="GO:0046872">
    <property type="term" value="F:metal ion binding"/>
    <property type="evidence" value="ECO:0007669"/>
    <property type="project" value="UniProtKB-KW"/>
</dbReference>
<evidence type="ECO:0000256" key="3">
    <source>
        <dbReference type="ARBA" id="ARBA00004763"/>
    </source>
</evidence>
<evidence type="ECO:0000256" key="10">
    <source>
        <dbReference type="ARBA" id="ARBA00022909"/>
    </source>
</evidence>
<comment type="cofactor">
    <cofactor evidence="2 13">
        <name>Mg(2+)</name>
        <dbReference type="ChEBI" id="CHEBI:18420"/>
    </cofactor>
</comment>
<reference evidence="15 16" key="1">
    <citation type="submission" date="2015-09" db="EMBL/GenBank/DDBJ databases">
        <title>Draft genome sequence of Alicyclobacillus ferrooxydans DSM 22381.</title>
        <authorList>
            <person name="Hemp J."/>
        </authorList>
    </citation>
    <scope>NUCLEOTIDE SEQUENCE [LARGE SCALE GENOMIC DNA]</scope>
    <source>
        <strain evidence="15 16">TC-34</strain>
    </source>
</reference>
<dbReference type="PROSITE" id="PS00793">
    <property type="entry name" value="DHPS_2"/>
    <property type="match status" value="1"/>
</dbReference>
<dbReference type="PANTHER" id="PTHR20941">
    <property type="entry name" value="FOLATE SYNTHESIS PROTEINS"/>
    <property type="match status" value="1"/>
</dbReference>